<name>A0A8A1LB67_AJEC8</name>
<feature type="compositionally biased region" description="Polar residues" evidence="1">
    <location>
        <begin position="28"/>
        <end position="44"/>
    </location>
</feature>
<evidence type="ECO:0000313" key="2">
    <source>
        <dbReference type="EMBL" id="QSS49674.1"/>
    </source>
</evidence>
<dbReference type="AlphaFoldDB" id="A0A8A1LB67"/>
<gene>
    <name evidence="2" type="ORF">I7I53_10092</name>
</gene>
<accession>A0A8A1LB67</accession>
<protein>
    <submittedName>
        <fullName evidence="2">Uncharacterized protein</fullName>
    </submittedName>
</protein>
<reference evidence="2" key="1">
    <citation type="submission" date="2021-01" db="EMBL/GenBank/DDBJ databases">
        <title>Chromosome-level genome assembly of a human fungal pathogen reveals clustering of transcriptionally co-regulated genes.</title>
        <authorList>
            <person name="Voorhies M."/>
            <person name="Cohen S."/>
            <person name="Shea T.P."/>
            <person name="Petrus S."/>
            <person name="Munoz J.F."/>
            <person name="Poplawski S."/>
            <person name="Goldman W.E."/>
            <person name="Michael T."/>
            <person name="Cuomo C.A."/>
            <person name="Sil A."/>
            <person name="Beyhan S."/>
        </authorList>
    </citation>
    <scope>NUCLEOTIDE SEQUENCE</scope>
    <source>
        <strain evidence="2">H88</strain>
    </source>
</reference>
<proteinExistence type="predicted"/>
<feature type="region of interest" description="Disordered" evidence="1">
    <location>
        <begin position="1"/>
        <end position="46"/>
    </location>
</feature>
<sequence>MPPPPPPPQDRSYRYHSHPTKMPPVPPNQTSMRTPSSGSLNTAWRGSCIKNPPAAKAVVEMEGVATANQTGMPSRSEWRRAKWIRRLL</sequence>
<dbReference type="EMBL" id="CP069102">
    <property type="protein sequence ID" value="QSS49674.1"/>
    <property type="molecule type" value="Genomic_DNA"/>
</dbReference>
<evidence type="ECO:0000313" key="3">
    <source>
        <dbReference type="Proteomes" id="UP000663419"/>
    </source>
</evidence>
<dbReference type="Proteomes" id="UP000663419">
    <property type="component" value="Chromosome 1"/>
</dbReference>
<dbReference type="VEuPathDB" id="FungiDB:I7I53_10092"/>
<evidence type="ECO:0000256" key="1">
    <source>
        <dbReference type="SAM" id="MobiDB-lite"/>
    </source>
</evidence>
<organism evidence="2 3">
    <name type="scientific">Ajellomyces capsulatus (strain H88)</name>
    <name type="common">Darling's disease fungus</name>
    <name type="synonym">Histoplasma capsulatum</name>
    <dbReference type="NCBI Taxonomy" id="544711"/>
    <lineage>
        <taxon>Eukaryota</taxon>
        <taxon>Fungi</taxon>
        <taxon>Dikarya</taxon>
        <taxon>Ascomycota</taxon>
        <taxon>Pezizomycotina</taxon>
        <taxon>Eurotiomycetes</taxon>
        <taxon>Eurotiomycetidae</taxon>
        <taxon>Onygenales</taxon>
        <taxon>Ajellomycetaceae</taxon>
        <taxon>Histoplasma</taxon>
    </lineage>
</organism>